<sequence>MKKFLVVIIRGYQKFISPFLGKNCRFSPTCSEYFIMAVEKYGVIKGSYLGGKRILRCHPFNPGGYDPLP</sequence>
<dbReference type="PANTHER" id="PTHR33383:SF1">
    <property type="entry name" value="MEMBRANE PROTEIN INSERTION EFFICIENCY FACTOR-RELATED"/>
    <property type="match status" value="1"/>
</dbReference>
<dbReference type="NCBIfam" id="TIGR00278">
    <property type="entry name" value="membrane protein insertion efficiency factor YidD"/>
    <property type="match status" value="1"/>
</dbReference>
<name>A0A923HXJ7_9FIRM</name>
<dbReference type="AlphaFoldDB" id="A0A923HXJ7"/>
<dbReference type="PANTHER" id="PTHR33383">
    <property type="entry name" value="MEMBRANE PROTEIN INSERTION EFFICIENCY FACTOR-RELATED"/>
    <property type="match status" value="1"/>
</dbReference>
<reference evidence="3" key="1">
    <citation type="submission" date="2019-10" db="EMBL/GenBank/DDBJ databases">
        <authorList>
            <person name="Ross D.E."/>
            <person name="Gulliver D."/>
        </authorList>
    </citation>
    <scope>NUCLEOTIDE SEQUENCE</scope>
    <source>
        <strain evidence="3">DER-2019</strain>
    </source>
</reference>
<comment type="function">
    <text evidence="2">Could be involved in insertion of integral membrane proteins into the membrane.</text>
</comment>
<comment type="similarity">
    <text evidence="2">Belongs to the UPF0161 family.</text>
</comment>
<protein>
    <recommendedName>
        <fullName evidence="2">Putative membrane protein insertion efficiency factor</fullName>
    </recommendedName>
</protein>
<evidence type="ECO:0000256" key="1">
    <source>
        <dbReference type="ARBA" id="ARBA00023136"/>
    </source>
</evidence>
<comment type="caution">
    <text evidence="3">The sequence shown here is derived from an EMBL/GenBank/DDBJ whole genome shotgun (WGS) entry which is preliminary data.</text>
</comment>
<organism evidence="3 4">
    <name type="scientific">Acetobacterium paludosum</name>
    <dbReference type="NCBI Taxonomy" id="52693"/>
    <lineage>
        <taxon>Bacteria</taxon>
        <taxon>Bacillati</taxon>
        <taxon>Bacillota</taxon>
        <taxon>Clostridia</taxon>
        <taxon>Eubacteriales</taxon>
        <taxon>Eubacteriaceae</taxon>
        <taxon>Acetobacterium</taxon>
    </lineage>
</organism>
<dbReference type="OrthoDB" id="9801753at2"/>
<dbReference type="EMBL" id="WJBD01000009">
    <property type="protein sequence ID" value="MBC3888474.1"/>
    <property type="molecule type" value="Genomic_DNA"/>
</dbReference>
<evidence type="ECO:0000313" key="4">
    <source>
        <dbReference type="Proteomes" id="UP000616595"/>
    </source>
</evidence>
<keyword evidence="4" id="KW-1185">Reference proteome</keyword>
<dbReference type="Pfam" id="PF01809">
    <property type="entry name" value="YidD"/>
    <property type="match status" value="1"/>
</dbReference>
<dbReference type="Proteomes" id="UP000616595">
    <property type="component" value="Unassembled WGS sequence"/>
</dbReference>
<reference evidence="3" key="2">
    <citation type="submission" date="2020-10" db="EMBL/GenBank/DDBJ databases">
        <title>Comparative genomics of the Acetobacterium genus.</title>
        <authorList>
            <person name="Marshall C."/>
            <person name="May H."/>
            <person name="Norman S."/>
        </authorList>
    </citation>
    <scope>NUCLEOTIDE SEQUENCE</scope>
    <source>
        <strain evidence="3">DER-2019</strain>
    </source>
</reference>
<proteinExistence type="inferred from homology"/>
<dbReference type="SMART" id="SM01234">
    <property type="entry name" value="Haemolytic"/>
    <property type="match status" value="1"/>
</dbReference>
<accession>A0A923HXJ7</accession>
<dbReference type="GO" id="GO:0005886">
    <property type="term" value="C:plasma membrane"/>
    <property type="evidence" value="ECO:0007669"/>
    <property type="project" value="UniProtKB-SubCell"/>
</dbReference>
<dbReference type="InterPro" id="IPR002696">
    <property type="entry name" value="Membr_insert_effic_factor_YidD"/>
</dbReference>
<dbReference type="HAMAP" id="MF_00386">
    <property type="entry name" value="UPF0161_YidD"/>
    <property type="match status" value="1"/>
</dbReference>
<comment type="subcellular location">
    <subcellularLocation>
        <location evidence="2">Cell membrane</location>
        <topology evidence="2">Peripheral membrane protein</topology>
        <orientation evidence="2">Cytoplasmic side</orientation>
    </subcellularLocation>
</comment>
<evidence type="ECO:0000313" key="3">
    <source>
        <dbReference type="EMBL" id="MBC3888474.1"/>
    </source>
</evidence>
<keyword evidence="1 2" id="KW-0472">Membrane</keyword>
<evidence type="ECO:0000256" key="2">
    <source>
        <dbReference type="HAMAP-Rule" id="MF_00386"/>
    </source>
</evidence>
<gene>
    <name evidence="3" type="primary">yidD</name>
    <name evidence="3" type="ORF">GH810_09155</name>
</gene>
<keyword evidence="2" id="KW-1003">Cell membrane</keyword>